<dbReference type="InterPro" id="IPR036457">
    <property type="entry name" value="PPM-type-like_dom_sf"/>
</dbReference>
<evidence type="ECO:0000256" key="7">
    <source>
        <dbReference type="ARBA" id="ARBA00022912"/>
    </source>
</evidence>
<dbReference type="InterPro" id="IPR015655">
    <property type="entry name" value="PP2C"/>
</dbReference>
<sequence>MHPWLENIVNLCRKRKNDNINMALFDQDPHASSIDLKRHCYGQFSSAFVQANEAMEDHSQVEVASRKALFLGVYDGHAGFEASVFITQHLFDHLLRAVRANENKITEPTLRDAVSATEAGFLEYVEKNYRQKNNLGKVGSCCLAGIIWKKTLHVANLGDSRAVIGTMVNNKIQAEQLTRDHNCKDEAIRKELMSEHPDDTTIVMYEREVWRVKGIITVSRSIGDTYLKRPEFSLDESFPKFEEVPEPFIRGVLSAEPEMRSRDLTENDKFLIFASDGLWDFLSNEQAVEIVQNNSRNICGIAKRLVSTVLAQAAANRNSTYNTMKNANLGRGDGNRRYFHDDISVIVVFLDKKSILRMPLHNLSYKSSSARPTTSAFAESGLTMHGLQRLQKTIKNRFQASSSQEGESSQTQDPEGESSQTQSLLASEYCDAEAAEEGVLPTGTFWLLLQDTNQ</sequence>
<organism evidence="12">
    <name type="scientific">Medicago truncatula</name>
    <name type="common">Barrel medic</name>
    <name type="synonym">Medicago tribuloides</name>
    <dbReference type="NCBI Taxonomy" id="3880"/>
    <lineage>
        <taxon>Eukaryota</taxon>
        <taxon>Viridiplantae</taxon>
        <taxon>Streptophyta</taxon>
        <taxon>Embryophyta</taxon>
        <taxon>Tracheophyta</taxon>
        <taxon>Spermatophyta</taxon>
        <taxon>Magnoliopsida</taxon>
        <taxon>eudicotyledons</taxon>
        <taxon>Gunneridae</taxon>
        <taxon>Pentapetalae</taxon>
        <taxon>rosids</taxon>
        <taxon>fabids</taxon>
        <taxon>Fabales</taxon>
        <taxon>Fabaceae</taxon>
        <taxon>Papilionoideae</taxon>
        <taxon>50 kb inversion clade</taxon>
        <taxon>NPAAA clade</taxon>
        <taxon>Hologalegina</taxon>
        <taxon>IRL clade</taxon>
        <taxon>Trifolieae</taxon>
        <taxon>Medicago</taxon>
    </lineage>
</organism>
<proteinExistence type="inferred from homology"/>
<evidence type="ECO:0000313" key="12">
    <source>
        <dbReference type="EMBL" id="ABD33297.1"/>
    </source>
</evidence>
<dbReference type="GO" id="GO:0004722">
    <property type="term" value="F:protein serine/threonine phosphatase activity"/>
    <property type="evidence" value="ECO:0007669"/>
    <property type="project" value="UniProtKB-EC"/>
</dbReference>
<dbReference type="InterPro" id="IPR001932">
    <property type="entry name" value="PPM-type_phosphatase-like_dom"/>
</dbReference>
<dbReference type="Gene3D" id="3.60.40.10">
    <property type="entry name" value="PPM-type phosphatase domain"/>
    <property type="match status" value="1"/>
</dbReference>
<evidence type="ECO:0000256" key="9">
    <source>
        <dbReference type="RuleBase" id="RU003465"/>
    </source>
</evidence>
<evidence type="ECO:0000256" key="5">
    <source>
        <dbReference type="ARBA" id="ARBA00022801"/>
    </source>
</evidence>
<dbReference type="InterPro" id="IPR000222">
    <property type="entry name" value="PP2C_BS"/>
</dbReference>
<dbReference type="EMBL" id="AC158502">
    <property type="protein sequence ID" value="ABD33297.1"/>
    <property type="molecule type" value="Genomic_DNA"/>
</dbReference>
<reference evidence="12" key="1">
    <citation type="submission" date="2005-05" db="EMBL/GenBank/DDBJ databases">
        <authorList>
            <person name="Town C.D."/>
        </authorList>
    </citation>
    <scope>NUCLEOTIDE SEQUENCE</scope>
</reference>
<keyword evidence="7 9" id="KW-0904">Protein phosphatase</keyword>
<comment type="cofactor">
    <cofactor evidence="2">
        <name>Mg(2+)</name>
        <dbReference type="ChEBI" id="CHEBI:18420"/>
    </cofactor>
</comment>
<comment type="similarity">
    <text evidence="9">Belongs to the PP2C family.</text>
</comment>
<dbReference type="GO" id="GO:0046872">
    <property type="term" value="F:metal ion binding"/>
    <property type="evidence" value="ECO:0007669"/>
    <property type="project" value="UniProtKB-KW"/>
</dbReference>
<evidence type="ECO:0000256" key="6">
    <source>
        <dbReference type="ARBA" id="ARBA00022842"/>
    </source>
</evidence>
<feature type="domain" description="PPM-type phosphatase" evidence="11">
    <location>
        <begin position="43"/>
        <end position="350"/>
    </location>
</feature>
<dbReference type="SMART" id="SM00332">
    <property type="entry name" value="PP2Cc"/>
    <property type="match status" value="1"/>
</dbReference>
<evidence type="ECO:0000259" key="11">
    <source>
        <dbReference type="PROSITE" id="PS51746"/>
    </source>
</evidence>
<feature type="region of interest" description="Disordered" evidence="10">
    <location>
        <begin position="397"/>
        <end position="425"/>
    </location>
</feature>
<evidence type="ECO:0000256" key="4">
    <source>
        <dbReference type="ARBA" id="ARBA00022723"/>
    </source>
</evidence>
<evidence type="ECO:0000256" key="2">
    <source>
        <dbReference type="ARBA" id="ARBA00001946"/>
    </source>
</evidence>
<dbReference type="PANTHER" id="PTHR47992">
    <property type="entry name" value="PROTEIN PHOSPHATASE"/>
    <property type="match status" value="1"/>
</dbReference>
<dbReference type="PROSITE" id="PS01032">
    <property type="entry name" value="PPM_1"/>
    <property type="match status" value="1"/>
</dbReference>
<reference evidence="12" key="2">
    <citation type="submission" date="2007-03" db="EMBL/GenBank/DDBJ databases">
        <authorList>
            <consortium name="The International Medicago Genome Annotation Group"/>
        </authorList>
    </citation>
    <scope>NUCLEOTIDE SEQUENCE</scope>
</reference>
<dbReference type="PROSITE" id="PS51746">
    <property type="entry name" value="PPM_2"/>
    <property type="match status" value="1"/>
</dbReference>
<keyword evidence="4" id="KW-0479">Metal-binding</keyword>
<comment type="cofactor">
    <cofactor evidence="1">
        <name>Mn(2+)</name>
        <dbReference type="ChEBI" id="CHEBI:29035"/>
    </cofactor>
</comment>
<dbReference type="CDD" id="cd00143">
    <property type="entry name" value="PP2Cc"/>
    <property type="match status" value="1"/>
</dbReference>
<evidence type="ECO:0000256" key="3">
    <source>
        <dbReference type="ARBA" id="ARBA00013081"/>
    </source>
</evidence>
<evidence type="ECO:0000256" key="10">
    <source>
        <dbReference type="SAM" id="MobiDB-lite"/>
    </source>
</evidence>
<keyword evidence="6" id="KW-0460">Magnesium</keyword>
<evidence type="ECO:0000256" key="8">
    <source>
        <dbReference type="ARBA" id="ARBA00023211"/>
    </source>
</evidence>
<name>Q2HRH6_MEDTR</name>
<protein>
    <recommendedName>
        <fullName evidence="3">protein-serine/threonine phosphatase</fullName>
        <ecNumber evidence="3">3.1.3.16</ecNumber>
    </recommendedName>
</protein>
<dbReference type="SUPFAM" id="SSF81606">
    <property type="entry name" value="PP2C-like"/>
    <property type="match status" value="1"/>
</dbReference>
<keyword evidence="8" id="KW-0464">Manganese</keyword>
<dbReference type="AlphaFoldDB" id="Q2HRH6"/>
<keyword evidence="5 9" id="KW-0378">Hydrolase</keyword>
<evidence type="ECO:0000256" key="1">
    <source>
        <dbReference type="ARBA" id="ARBA00001936"/>
    </source>
</evidence>
<dbReference type="Pfam" id="PF00481">
    <property type="entry name" value="PP2C"/>
    <property type="match status" value="1"/>
</dbReference>
<accession>Q2HRH6</accession>
<feature type="compositionally biased region" description="Low complexity" evidence="10">
    <location>
        <begin position="401"/>
        <end position="410"/>
    </location>
</feature>
<gene>
    <name evidence="12" type="ORF">MtrDRAFT_AC158502g6v2</name>
</gene>
<dbReference type="EC" id="3.1.3.16" evidence="3"/>
<feature type="compositionally biased region" description="Polar residues" evidence="10">
    <location>
        <begin position="411"/>
        <end position="425"/>
    </location>
</feature>